<dbReference type="EMBL" id="CAJNOG010000348">
    <property type="protein sequence ID" value="CAF1190124.1"/>
    <property type="molecule type" value="Genomic_DNA"/>
</dbReference>
<keyword evidence="6 7" id="KW-0067">ATP-binding</keyword>
<evidence type="ECO:0000256" key="7">
    <source>
        <dbReference type="PROSITE-ProRule" id="PRU10141"/>
    </source>
</evidence>
<proteinExistence type="inferred from homology"/>
<reference evidence="10" key="1">
    <citation type="submission" date="2021-02" db="EMBL/GenBank/DDBJ databases">
        <authorList>
            <person name="Nowell W R."/>
        </authorList>
    </citation>
    <scope>NUCLEOTIDE SEQUENCE</scope>
</reference>
<evidence type="ECO:0000256" key="3">
    <source>
        <dbReference type="ARBA" id="ARBA00022679"/>
    </source>
</evidence>
<dbReference type="FunFam" id="3.30.200.20:FF:000087">
    <property type="entry name" value="Dual specificity tyrosine-phosphorylation-regulated kinase 1A"/>
    <property type="match status" value="1"/>
</dbReference>
<dbReference type="Gene3D" id="1.10.510.10">
    <property type="entry name" value="Transferase(Phosphotransferase) domain 1"/>
    <property type="match status" value="1"/>
</dbReference>
<dbReference type="Proteomes" id="UP000663845">
    <property type="component" value="Unassembled WGS sequence"/>
</dbReference>
<dbReference type="PROSITE" id="PS50011">
    <property type="entry name" value="PROTEIN_KINASE_DOM"/>
    <property type="match status" value="1"/>
</dbReference>
<dbReference type="GO" id="GO:0005524">
    <property type="term" value="F:ATP binding"/>
    <property type="evidence" value="ECO:0007669"/>
    <property type="project" value="UniProtKB-UniRule"/>
</dbReference>
<feature type="binding site" evidence="7">
    <location>
        <position position="153"/>
    </location>
    <ligand>
        <name>ATP</name>
        <dbReference type="ChEBI" id="CHEBI:30616"/>
    </ligand>
</feature>
<dbReference type="SUPFAM" id="SSF56112">
    <property type="entry name" value="Protein kinase-like (PK-like)"/>
    <property type="match status" value="1"/>
</dbReference>
<evidence type="ECO:0000256" key="1">
    <source>
        <dbReference type="ARBA" id="ARBA00008867"/>
    </source>
</evidence>
<dbReference type="AlphaFoldDB" id="A0A814VM28"/>
<accession>A0A814VM28</accession>
<sequence length="441" mass="50313">MQYMQIPYTEWVTPFGYEQYLSNGTNRNHHLSSDASSHTDGSSAYGSSTSYLYDILPSSTGRISPELQSNYEVYYAKKKKRSNNQVIEDNNGLHKKEKRNLNDGFDDENHDYIVRPGEVWLERYTVDCLIGKGSFGQVVKAFDHIDGEYVAIKIIKNKRPFLSQAQIEVRLLELMNQHDIDNNGYIVKLRRNFTFRNHLCLVFELLSYNLYDLLRNTNFRGVSLNLTRKFALQLLSALLQKEKLFALRYRQDSYRHIIETVPSANQPSRANQQYPPPNLWQPNDSTPQQQQIFMSGIQRPFPGLAPPVQQPSSTTTSSITQITNPNPIAIPSASSYLTNYSNVNPPSTATYLDDQTNISRHFATIDPNLAPFDLNPPTQYQTTNHSTNSYFPSQRTYTSPSSSTSFPQIFGYAPPTFNHHHHHLSSNVDDASLLLQNPSLT</sequence>
<dbReference type="PANTHER" id="PTHR24058:SF28">
    <property type="entry name" value="SERINE_THREONINE-PROTEIN KINASE MINIBRAIN"/>
    <property type="match status" value="1"/>
</dbReference>
<feature type="compositionally biased region" description="Low complexity" evidence="8">
    <location>
        <begin position="310"/>
        <end position="325"/>
    </location>
</feature>
<evidence type="ECO:0000313" key="10">
    <source>
        <dbReference type="EMBL" id="CAF1190124.1"/>
    </source>
</evidence>
<dbReference type="GO" id="GO:0004674">
    <property type="term" value="F:protein serine/threonine kinase activity"/>
    <property type="evidence" value="ECO:0007669"/>
    <property type="project" value="UniProtKB-KW"/>
</dbReference>
<name>A0A814VM28_9BILA</name>
<dbReference type="PROSITE" id="PS00107">
    <property type="entry name" value="PROTEIN_KINASE_ATP"/>
    <property type="match status" value="1"/>
</dbReference>
<comment type="similarity">
    <text evidence="1">Belongs to the protein kinase superfamily. CMGC Ser/Thr protein kinase family. MNB/DYRK subfamily.</text>
</comment>
<protein>
    <recommendedName>
        <fullName evidence="9">Protein kinase domain-containing protein</fullName>
    </recommendedName>
</protein>
<dbReference type="InterPro" id="IPR011009">
    <property type="entry name" value="Kinase-like_dom_sf"/>
</dbReference>
<dbReference type="InterPro" id="IPR050494">
    <property type="entry name" value="Ser_Thr_dual-spec_kinase"/>
</dbReference>
<dbReference type="PANTHER" id="PTHR24058">
    <property type="entry name" value="DUAL SPECIFICITY PROTEIN KINASE"/>
    <property type="match status" value="1"/>
</dbReference>
<keyword evidence="2" id="KW-0723">Serine/threonine-protein kinase</keyword>
<evidence type="ECO:0000256" key="2">
    <source>
        <dbReference type="ARBA" id="ARBA00022527"/>
    </source>
</evidence>
<evidence type="ECO:0000256" key="6">
    <source>
        <dbReference type="ARBA" id="ARBA00022840"/>
    </source>
</evidence>
<keyword evidence="5" id="KW-0418">Kinase</keyword>
<keyword evidence="4 7" id="KW-0547">Nucleotide-binding</keyword>
<dbReference type="Pfam" id="PF00069">
    <property type="entry name" value="Pkinase"/>
    <property type="match status" value="1"/>
</dbReference>
<evidence type="ECO:0000256" key="8">
    <source>
        <dbReference type="SAM" id="MobiDB-lite"/>
    </source>
</evidence>
<dbReference type="InterPro" id="IPR017441">
    <property type="entry name" value="Protein_kinase_ATP_BS"/>
</dbReference>
<comment type="caution">
    <text evidence="10">The sequence shown here is derived from an EMBL/GenBank/DDBJ whole genome shotgun (WGS) entry which is preliminary data.</text>
</comment>
<gene>
    <name evidence="10" type="ORF">JYZ213_LOCUS26291</name>
</gene>
<dbReference type="SMART" id="SM00220">
    <property type="entry name" value="S_TKc"/>
    <property type="match status" value="1"/>
</dbReference>
<feature type="domain" description="Protein kinase" evidence="9">
    <location>
        <begin position="124"/>
        <end position="441"/>
    </location>
</feature>
<evidence type="ECO:0000259" key="9">
    <source>
        <dbReference type="PROSITE" id="PS50011"/>
    </source>
</evidence>
<dbReference type="InterPro" id="IPR000719">
    <property type="entry name" value="Prot_kinase_dom"/>
</dbReference>
<evidence type="ECO:0000313" key="11">
    <source>
        <dbReference type="Proteomes" id="UP000663845"/>
    </source>
</evidence>
<keyword evidence="3" id="KW-0808">Transferase</keyword>
<feature type="region of interest" description="Disordered" evidence="8">
    <location>
        <begin position="306"/>
        <end position="325"/>
    </location>
</feature>
<evidence type="ECO:0000256" key="4">
    <source>
        <dbReference type="ARBA" id="ARBA00022741"/>
    </source>
</evidence>
<evidence type="ECO:0000256" key="5">
    <source>
        <dbReference type="ARBA" id="ARBA00022777"/>
    </source>
</evidence>
<organism evidence="10 11">
    <name type="scientific">Adineta steineri</name>
    <dbReference type="NCBI Taxonomy" id="433720"/>
    <lineage>
        <taxon>Eukaryota</taxon>
        <taxon>Metazoa</taxon>
        <taxon>Spiralia</taxon>
        <taxon>Gnathifera</taxon>
        <taxon>Rotifera</taxon>
        <taxon>Eurotatoria</taxon>
        <taxon>Bdelloidea</taxon>
        <taxon>Adinetida</taxon>
        <taxon>Adinetidae</taxon>
        <taxon>Adineta</taxon>
    </lineage>
</organism>